<reference evidence="2" key="1">
    <citation type="submission" date="2020-07" db="EMBL/GenBank/DDBJ databases">
        <title>Multicomponent nature underlies the extraordinary mechanical properties of spider dragline silk.</title>
        <authorList>
            <person name="Kono N."/>
            <person name="Nakamura H."/>
            <person name="Mori M."/>
            <person name="Yoshida Y."/>
            <person name="Ohtoshi R."/>
            <person name="Malay A.D."/>
            <person name="Moran D.A.P."/>
            <person name="Tomita M."/>
            <person name="Numata K."/>
            <person name="Arakawa K."/>
        </authorList>
    </citation>
    <scope>NUCLEOTIDE SEQUENCE</scope>
</reference>
<gene>
    <name evidence="2" type="ORF">TNCT_270751</name>
</gene>
<keyword evidence="3" id="KW-1185">Reference proteome</keyword>
<evidence type="ECO:0000256" key="1">
    <source>
        <dbReference type="SAM" id="MobiDB-lite"/>
    </source>
</evidence>
<feature type="region of interest" description="Disordered" evidence="1">
    <location>
        <begin position="1"/>
        <end position="44"/>
    </location>
</feature>
<feature type="region of interest" description="Disordered" evidence="1">
    <location>
        <begin position="140"/>
        <end position="180"/>
    </location>
</feature>
<proteinExistence type="predicted"/>
<organism evidence="2 3">
    <name type="scientific">Trichonephila clavata</name>
    <name type="common">Joro spider</name>
    <name type="synonym">Nephila clavata</name>
    <dbReference type="NCBI Taxonomy" id="2740835"/>
    <lineage>
        <taxon>Eukaryota</taxon>
        <taxon>Metazoa</taxon>
        <taxon>Ecdysozoa</taxon>
        <taxon>Arthropoda</taxon>
        <taxon>Chelicerata</taxon>
        <taxon>Arachnida</taxon>
        <taxon>Araneae</taxon>
        <taxon>Araneomorphae</taxon>
        <taxon>Entelegynae</taxon>
        <taxon>Araneoidea</taxon>
        <taxon>Nephilidae</taxon>
        <taxon>Trichonephila</taxon>
    </lineage>
</organism>
<dbReference type="AlphaFoldDB" id="A0A8X6JD13"/>
<name>A0A8X6JD13_TRICU</name>
<feature type="compositionally biased region" description="Basic and acidic residues" evidence="1">
    <location>
        <begin position="26"/>
        <end position="44"/>
    </location>
</feature>
<dbReference type="OrthoDB" id="10474450at2759"/>
<evidence type="ECO:0000313" key="3">
    <source>
        <dbReference type="Proteomes" id="UP000887116"/>
    </source>
</evidence>
<evidence type="ECO:0000313" key="2">
    <source>
        <dbReference type="EMBL" id="GFR20753.1"/>
    </source>
</evidence>
<accession>A0A8X6JD13</accession>
<sequence length="180" mass="20599">MKSSNKRVSSLDLVTPPNVSITSRDFFPRPQDDTRRRSKRLREQHFVNTIGTETSTERSNPEHSRLDLLSVVPSSKNLARKLFRYIKKNEAIFKEAMKSSKEMVSSLGLVNPPNIPSTPSGFFQEPPKEILPFSQFAFQHSTPSTSRDVSQDQGDIEHRSKRFKKEKVDDAFQPIDSSEF</sequence>
<dbReference type="EMBL" id="BMAO01027945">
    <property type="protein sequence ID" value="GFR20753.1"/>
    <property type="molecule type" value="Genomic_DNA"/>
</dbReference>
<protein>
    <submittedName>
        <fullName evidence="2">Uncharacterized protein</fullName>
    </submittedName>
</protein>
<comment type="caution">
    <text evidence="2">The sequence shown here is derived from an EMBL/GenBank/DDBJ whole genome shotgun (WGS) entry which is preliminary data.</text>
</comment>
<feature type="compositionally biased region" description="Polar residues" evidence="1">
    <location>
        <begin position="140"/>
        <end position="153"/>
    </location>
</feature>
<dbReference type="Proteomes" id="UP000887116">
    <property type="component" value="Unassembled WGS sequence"/>
</dbReference>